<evidence type="ECO:0000313" key="2">
    <source>
        <dbReference type="EMBL" id="SUZ76532.1"/>
    </source>
</evidence>
<protein>
    <recommendedName>
        <fullName evidence="1">Polymerase/histidinol phosphatase N-terminal domain-containing protein</fullName>
    </recommendedName>
</protein>
<dbReference type="Gene3D" id="3.20.20.140">
    <property type="entry name" value="Metal-dependent hydrolases"/>
    <property type="match status" value="1"/>
</dbReference>
<dbReference type="SUPFAM" id="SSF89550">
    <property type="entry name" value="PHP domain-like"/>
    <property type="match status" value="1"/>
</dbReference>
<dbReference type="EMBL" id="UINC01001282">
    <property type="protein sequence ID" value="SUZ76532.1"/>
    <property type="molecule type" value="Genomic_DNA"/>
</dbReference>
<reference evidence="2" key="1">
    <citation type="submission" date="2018-05" db="EMBL/GenBank/DDBJ databases">
        <authorList>
            <person name="Lanie J.A."/>
            <person name="Ng W.-L."/>
            <person name="Kazmierczak K.M."/>
            <person name="Andrzejewski T.M."/>
            <person name="Davidsen T.M."/>
            <person name="Wayne K.J."/>
            <person name="Tettelin H."/>
            <person name="Glass J.I."/>
            <person name="Rusch D."/>
            <person name="Podicherti R."/>
            <person name="Tsui H.-C.T."/>
            <person name="Winkler M.E."/>
        </authorList>
    </citation>
    <scope>NUCLEOTIDE SEQUENCE</scope>
</reference>
<dbReference type="SMART" id="SM00481">
    <property type="entry name" value="POLIIIAc"/>
    <property type="match status" value="1"/>
</dbReference>
<dbReference type="InterPro" id="IPR003141">
    <property type="entry name" value="Pol/His_phosphatase_N"/>
</dbReference>
<dbReference type="PANTHER" id="PTHR42924">
    <property type="entry name" value="EXONUCLEASE"/>
    <property type="match status" value="1"/>
</dbReference>
<evidence type="ECO:0000259" key="1">
    <source>
        <dbReference type="SMART" id="SM00481"/>
    </source>
</evidence>
<feature type="domain" description="Polymerase/histidinol phosphatase N-terminal" evidence="1">
    <location>
        <begin position="47"/>
        <end position="110"/>
    </location>
</feature>
<dbReference type="InterPro" id="IPR052018">
    <property type="entry name" value="PHP_domain"/>
</dbReference>
<organism evidence="2">
    <name type="scientific">marine metagenome</name>
    <dbReference type="NCBI Taxonomy" id="408172"/>
    <lineage>
        <taxon>unclassified sequences</taxon>
        <taxon>metagenomes</taxon>
        <taxon>ecological metagenomes</taxon>
    </lineage>
</organism>
<dbReference type="SUPFAM" id="SSF49785">
    <property type="entry name" value="Galactose-binding domain-like"/>
    <property type="match status" value="1"/>
</dbReference>
<gene>
    <name evidence="2" type="ORF">METZ01_LOCUS29386</name>
</gene>
<dbReference type="GO" id="GO:0004534">
    <property type="term" value="F:5'-3' RNA exonuclease activity"/>
    <property type="evidence" value="ECO:0007669"/>
    <property type="project" value="TreeGrafter"/>
</dbReference>
<sequence>MTLGTGARWLTVTTALLMAGLIWRVVAWRPAEVVQADLPDRFTRVTGVVHVHTTHSDGSGSPEDVEAAAASAELDFVIVTDHNSLAAKTREGYSDTGVLTIVGTEISNRQGHLLAVGLSQPLYRFSGQARDAIGDLADSGSLAFAAHPESPRQDLRWNDWNLAGDWGLEILNGDSQWRAAGFGKLLWALARYPLNRDYALLRLLQRPVAIERWDTILARRHATAIAGTDAHGTLRPASSFPVALPTYEAAFRIAQNHVLLERPLTGDATEDIRALLLALNRGRSYIGLRALAPSEGFFFVAERDNQSWTMGDIVPAGGPLHMRAGGALPARTLITLRHDGHVIASGEGTLDLPVIDPGVYRVEAELPGWDVPWIVSNPIYVLTAAERQRRAAAASLPPPLTVTVLDHLDRFDSDSTFAPVADETTMIDPQIIAPDTGPNGTSAARIAFRLGTPSPEHPSPYASLVSYEQRDLSAYEGLVVSVRSDATRRFWLQVRDENLSAPEGTESWFTSVKATPEWRTVTVPFDQLYSVTQQSDGSLDPAKTQAIVFLVDTGAAPADAEGVIWIDELGVY</sequence>
<dbReference type="GO" id="GO:0035312">
    <property type="term" value="F:5'-3' DNA exonuclease activity"/>
    <property type="evidence" value="ECO:0007669"/>
    <property type="project" value="TreeGrafter"/>
</dbReference>
<accession>A0A381QB22</accession>
<dbReference type="InterPro" id="IPR013857">
    <property type="entry name" value="NADH-UbQ_OxRdtase-assoc_prot30"/>
</dbReference>
<dbReference type="InterPro" id="IPR016195">
    <property type="entry name" value="Pol/histidinol_Pase-like"/>
</dbReference>
<name>A0A381QB22_9ZZZZ</name>
<dbReference type="Gene3D" id="2.60.120.430">
    <property type="entry name" value="Galactose-binding lectin"/>
    <property type="match status" value="1"/>
</dbReference>
<dbReference type="InterPro" id="IPR008979">
    <property type="entry name" value="Galactose-bd-like_sf"/>
</dbReference>
<dbReference type="Pfam" id="PF08547">
    <property type="entry name" value="CIA30"/>
    <property type="match status" value="1"/>
</dbReference>
<dbReference type="PANTHER" id="PTHR42924:SF3">
    <property type="entry name" value="POLYMERASE_HISTIDINOL PHOSPHATASE N-TERMINAL DOMAIN-CONTAINING PROTEIN"/>
    <property type="match status" value="1"/>
</dbReference>
<dbReference type="NCBIfam" id="NF038032">
    <property type="entry name" value="CehA_McbA_metalo"/>
    <property type="match status" value="1"/>
</dbReference>
<proteinExistence type="predicted"/>
<dbReference type="AlphaFoldDB" id="A0A381QB22"/>